<dbReference type="SUPFAM" id="SSF47090">
    <property type="entry name" value="PGBD-like"/>
    <property type="match status" value="1"/>
</dbReference>
<feature type="signal peptide" evidence="3">
    <location>
        <begin position="1"/>
        <end position="26"/>
    </location>
</feature>
<dbReference type="Gene3D" id="1.10.101.10">
    <property type="entry name" value="PGBD-like superfamily/PGBD"/>
    <property type="match status" value="1"/>
</dbReference>
<organism evidence="4 5">
    <name type="scientific">Candidatus Liptonbacteria bacterium CG11_big_fil_rev_8_21_14_0_20_35_14</name>
    <dbReference type="NCBI Taxonomy" id="1974634"/>
    <lineage>
        <taxon>Bacteria</taxon>
        <taxon>Candidatus Liptoniibacteriota</taxon>
    </lineage>
</organism>
<proteinExistence type="predicted"/>
<keyword evidence="1" id="KW-0175">Coiled coil</keyword>
<dbReference type="InterPro" id="IPR036366">
    <property type="entry name" value="PGBDSf"/>
</dbReference>
<protein>
    <recommendedName>
        <fullName evidence="6">Peptidoglycan binding-like domain-containing protein</fullName>
    </recommendedName>
</protein>
<evidence type="ECO:0000313" key="4">
    <source>
        <dbReference type="EMBL" id="PIR04700.1"/>
    </source>
</evidence>
<reference evidence="4 5" key="1">
    <citation type="submission" date="2017-09" db="EMBL/GenBank/DDBJ databases">
        <title>Depth-based differentiation of microbial function through sediment-hosted aquifers and enrichment of novel symbionts in the deep terrestrial subsurface.</title>
        <authorList>
            <person name="Probst A.J."/>
            <person name="Ladd B."/>
            <person name="Jarett J.K."/>
            <person name="Geller-Mcgrath D.E."/>
            <person name="Sieber C.M."/>
            <person name="Emerson J.B."/>
            <person name="Anantharaman K."/>
            <person name="Thomas B.C."/>
            <person name="Malmstrom R."/>
            <person name="Stieglmeier M."/>
            <person name="Klingl A."/>
            <person name="Woyke T."/>
            <person name="Ryan C.M."/>
            <person name="Banfield J.F."/>
        </authorList>
    </citation>
    <scope>NUCLEOTIDE SEQUENCE [LARGE SCALE GENOMIC DNA]</scope>
    <source>
        <strain evidence="4">CG11_big_fil_rev_8_21_14_0_20_35_14</strain>
    </source>
</reference>
<dbReference type="Proteomes" id="UP000229893">
    <property type="component" value="Unassembled WGS sequence"/>
</dbReference>
<evidence type="ECO:0000313" key="5">
    <source>
        <dbReference type="Proteomes" id="UP000229893"/>
    </source>
</evidence>
<dbReference type="AlphaFoldDB" id="A0A2H0N716"/>
<feature type="chain" id="PRO_5013621400" description="Peptidoglycan binding-like domain-containing protein" evidence="3">
    <location>
        <begin position="27"/>
        <end position="624"/>
    </location>
</feature>
<name>A0A2H0N716_9BACT</name>
<feature type="compositionally biased region" description="Low complexity" evidence="2">
    <location>
        <begin position="307"/>
        <end position="333"/>
    </location>
</feature>
<dbReference type="InterPro" id="IPR036365">
    <property type="entry name" value="PGBD-like_sf"/>
</dbReference>
<dbReference type="EMBL" id="PCWO01000044">
    <property type="protein sequence ID" value="PIR04700.1"/>
    <property type="molecule type" value="Genomic_DNA"/>
</dbReference>
<accession>A0A2H0N716</accession>
<feature type="coiled-coil region" evidence="1">
    <location>
        <begin position="42"/>
        <end position="69"/>
    </location>
</feature>
<keyword evidence="3" id="KW-0732">Signal</keyword>
<feature type="region of interest" description="Disordered" evidence="2">
    <location>
        <begin position="307"/>
        <end position="334"/>
    </location>
</feature>
<gene>
    <name evidence="4" type="ORF">COV57_02975</name>
</gene>
<comment type="caution">
    <text evidence="4">The sequence shown here is derived from an EMBL/GenBank/DDBJ whole genome shotgun (WGS) entry which is preliminary data.</text>
</comment>
<evidence type="ECO:0000256" key="1">
    <source>
        <dbReference type="SAM" id="Coils"/>
    </source>
</evidence>
<evidence type="ECO:0000256" key="3">
    <source>
        <dbReference type="SAM" id="SignalP"/>
    </source>
</evidence>
<evidence type="ECO:0008006" key="6">
    <source>
        <dbReference type="Google" id="ProtNLM"/>
    </source>
</evidence>
<sequence length="624" mass="67069">MFKKFIKLATSLFVLGMLLVPNQAFMQTSASSSSDTLVDAIRKIVTEAMADLHTEIKDLKQQVTALEEKITRVGSGSSVFSPSVVTSSPLTASTSVCSFGSNLSIGSRGDGVSRLQTYLNITPTGIFDEATRLAVEAWQNKRPAMLSKVGLSKGTGYWGTLSEEQCRIESTNVVLPLPVISTPEIKPELPLKPIVNPGASASVSLLSPSKNKTLNPGGSVQLKWEVKNAPVSAWLNFKLRRQDTGVEHHIQGPMTAGSGVYENIATIPNNLVEGSYDLVVYMLDGDNKNPDYLNSVSIPVNIKSTAQNTTTTNTTNNNQTSSSSTTNSSSNTSGGENNYIALYSSETFVNCMKQQGSAGESALATIQGWANSGLKRYEFPWGQLTGAIANSVPSCEQLIGINYSENYSSENYGNCYNNASESSCGAQSGCAWYGTFCEGDNYNYGGSSTGTGEMARCFYPNTTKDGTHVGWTIWCEKDYYNCHYGDPAGDSLDLTGVVLGAPSSCESGWYGGSGSTGNSNWVNKTWNFTDGSTTSYVLDRTDQEYLDYLNSVQSQCQQVSKNNYCWKDGAGDDTQWQNFGVPDCSGSCSGGGVSLIQPSTNNLMANTLNLIGQTLRNLTGFLFR</sequence>
<evidence type="ECO:0000256" key="2">
    <source>
        <dbReference type="SAM" id="MobiDB-lite"/>
    </source>
</evidence>